<gene>
    <name evidence="5" type="ORF">CCAM_LOCUS27136</name>
</gene>
<dbReference type="GO" id="GO:0016491">
    <property type="term" value="F:oxidoreductase activity"/>
    <property type="evidence" value="ECO:0007669"/>
    <property type="project" value="UniProtKB-KW"/>
</dbReference>
<dbReference type="PANTHER" id="PTHR13878">
    <property type="entry name" value="GULONOLACTONE OXIDASE"/>
    <property type="match status" value="1"/>
</dbReference>
<comment type="cofactor">
    <cofactor evidence="1">
        <name>FAD</name>
        <dbReference type="ChEBI" id="CHEBI:57692"/>
    </cofactor>
</comment>
<comment type="similarity">
    <text evidence="2">Belongs to the oxygen-dependent FAD-linked oxidoreductase family.</text>
</comment>
<dbReference type="Pfam" id="PF01565">
    <property type="entry name" value="FAD_binding_4"/>
    <property type="match status" value="1"/>
</dbReference>
<evidence type="ECO:0000313" key="6">
    <source>
        <dbReference type="Proteomes" id="UP000595140"/>
    </source>
</evidence>
<sequence length="145" mass="15943">MIWRIKWCSPAKERSAVRALRRKSSRQEVGRRVPQRVCGGARCICRAAEAAYPRTEEELIAVVAAATRENRKMKAATRSSHSIPKLACPGSGSGDGLLISTMHLNRTLKVDKQSMTMTVESGVSLRQLINDAAEAGLALPHTPYW</sequence>
<dbReference type="Proteomes" id="UP000595140">
    <property type="component" value="Unassembled WGS sequence"/>
</dbReference>
<dbReference type="Gene3D" id="3.30.43.10">
    <property type="entry name" value="Uridine Diphospho-n-acetylenolpyruvylglucosamine Reductase, domain 2"/>
    <property type="match status" value="1"/>
</dbReference>
<proteinExistence type="inferred from homology"/>
<dbReference type="InterPro" id="IPR036318">
    <property type="entry name" value="FAD-bd_PCMH-like_sf"/>
</dbReference>
<dbReference type="Gene3D" id="3.30.465.10">
    <property type="match status" value="1"/>
</dbReference>
<evidence type="ECO:0000313" key="5">
    <source>
        <dbReference type="EMBL" id="VFQ85360.1"/>
    </source>
</evidence>
<name>A0A484M934_9ASTE</name>
<dbReference type="InterPro" id="IPR016166">
    <property type="entry name" value="FAD-bd_PCMH"/>
</dbReference>
<evidence type="ECO:0000256" key="1">
    <source>
        <dbReference type="ARBA" id="ARBA00001974"/>
    </source>
</evidence>
<dbReference type="SUPFAM" id="SSF56176">
    <property type="entry name" value="FAD-binding/transporter-associated domain-like"/>
    <property type="match status" value="1"/>
</dbReference>
<dbReference type="InterPro" id="IPR006094">
    <property type="entry name" value="Oxid_FAD_bind_N"/>
</dbReference>
<dbReference type="InterPro" id="IPR016169">
    <property type="entry name" value="FAD-bd_PCMH_sub2"/>
</dbReference>
<keyword evidence="6" id="KW-1185">Reference proteome</keyword>
<dbReference type="InterPro" id="IPR050432">
    <property type="entry name" value="FAD-linked_Oxidoreductases_BP"/>
</dbReference>
<dbReference type="GO" id="GO:0071949">
    <property type="term" value="F:FAD binding"/>
    <property type="evidence" value="ECO:0007669"/>
    <property type="project" value="InterPro"/>
</dbReference>
<dbReference type="PROSITE" id="PS51387">
    <property type="entry name" value="FAD_PCMH"/>
    <property type="match status" value="1"/>
</dbReference>
<dbReference type="AlphaFoldDB" id="A0A484M934"/>
<dbReference type="InterPro" id="IPR016167">
    <property type="entry name" value="FAD-bd_PCMH_sub1"/>
</dbReference>
<keyword evidence="3" id="KW-0560">Oxidoreductase</keyword>
<feature type="domain" description="FAD-binding PCMH-type" evidence="4">
    <location>
        <begin position="43"/>
        <end position="145"/>
    </location>
</feature>
<evidence type="ECO:0000256" key="2">
    <source>
        <dbReference type="ARBA" id="ARBA00005466"/>
    </source>
</evidence>
<accession>A0A484M934</accession>
<organism evidence="5 6">
    <name type="scientific">Cuscuta campestris</name>
    <dbReference type="NCBI Taxonomy" id="132261"/>
    <lineage>
        <taxon>Eukaryota</taxon>
        <taxon>Viridiplantae</taxon>
        <taxon>Streptophyta</taxon>
        <taxon>Embryophyta</taxon>
        <taxon>Tracheophyta</taxon>
        <taxon>Spermatophyta</taxon>
        <taxon>Magnoliopsida</taxon>
        <taxon>eudicotyledons</taxon>
        <taxon>Gunneridae</taxon>
        <taxon>Pentapetalae</taxon>
        <taxon>asterids</taxon>
        <taxon>lamiids</taxon>
        <taxon>Solanales</taxon>
        <taxon>Convolvulaceae</taxon>
        <taxon>Cuscuteae</taxon>
        <taxon>Cuscuta</taxon>
        <taxon>Cuscuta subgen. Grammica</taxon>
        <taxon>Cuscuta sect. Cleistogrammica</taxon>
    </lineage>
</organism>
<dbReference type="EMBL" id="OOIL02002916">
    <property type="protein sequence ID" value="VFQ85360.1"/>
    <property type="molecule type" value="Genomic_DNA"/>
</dbReference>
<evidence type="ECO:0000259" key="4">
    <source>
        <dbReference type="PROSITE" id="PS51387"/>
    </source>
</evidence>
<protein>
    <recommendedName>
        <fullName evidence="4">FAD-binding PCMH-type domain-containing protein</fullName>
    </recommendedName>
</protein>
<reference evidence="5 6" key="1">
    <citation type="submission" date="2018-04" db="EMBL/GenBank/DDBJ databases">
        <authorList>
            <person name="Vogel A."/>
        </authorList>
    </citation>
    <scope>NUCLEOTIDE SEQUENCE [LARGE SCALE GENOMIC DNA]</scope>
</reference>
<evidence type="ECO:0000256" key="3">
    <source>
        <dbReference type="ARBA" id="ARBA00023002"/>
    </source>
</evidence>
<dbReference type="OrthoDB" id="1934989at2759"/>
<dbReference type="PANTHER" id="PTHR13878:SF67">
    <property type="entry name" value="L-GULONOLACTONE OXIDASE 5"/>
    <property type="match status" value="1"/>
</dbReference>